<dbReference type="AlphaFoldDB" id="A4CNJ9"/>
<dbReference type="HOGENOM" id="CLU_924232_0_0_10"/>
<keyword evidence="3" id="KW-1185">Reference proteome</keyword>
<name>A4CNJ9_ROBBH</name>
<evidence type="ECO:0000256" key="1">
    <source>
        <dbReference type="SAM" id="SignalP"/>
    </source>
</evidence>
<keyword evidence="1" id="KW-0732">Signal</keyword>
<dbReference type="KEGG" id="rbi:RB2501_00281"/>
<dbReference type="OrthoDB" id="3034330at2"/>
<evidence type="ECO:0000313" key="2">
    <source>
        <dbReference type="EMBL" id="EAR14466.1"/>
    </source>
</evidence>
<gene>
    <name evidence="2" type="ordered locus">RB2501_00281</name>
</gene>
<reference evidence="2 3" key="1">
    <citation type="journal article" date="2009" name="J. Bacteriol.">
        <title>Complete genome sequence of Robiginitalea biformata HTCC2501.</title>
        <authorList>
            <person name="Oh H.M."/>
            <person name="Giovannoni S.J."/>
            <person name="Lee K."/>
            <person name="Ferriera S."/>
            <person name="Johnson J."/>
            <person name="Cho J.C."/>
        </authorList>
    </citation>
    <scope>NUCLEOTIDE SEQUENCE [LARGE SCALE GENOMIC DNA]</scope>
    <source>
        <strain evidence="3">ATCC BAA-864 / HTCC2501 / KCTC 12146</strain>
    </source>
</reference>
<dbReference type="Proteomes" id="UP000009049">
    <property type="component" value="Chromosome"/>
</dbReference>
<evidence type="ECO:0000313" key="3">
    <source>
        <dbReference type="Proteomes" id="UP000009049"/>
    </source>
</evidence>
<dbReference type="InterPro" id="IPR046230">
    <property type="entry name" value="DUF6263"/>
</dbReference>
<dbReference type="STRING" id="313596.RB2501_00281"/>
<sequence>MSKALFLALFTLFLTGSTTAQEKLGYSLQKGDVFTVEQQSEQNVFQDVGETGHQLTNRVTAVLEFQVREVKDSTYVLVMRFRDLFFRIESSSQGQLLDVRAREPGRTDLRSRLFRNLMDVPVTMELTRSGEVLSVTGGDGLVDGMLDGTGLMAGAERTALKESLLADYSSEALAASFEQLTYFYPDRAVRSGSKWTNRHEGKLQAANTWKLDTVAGGSASISGQATILLREHPESPGSALQGKQNMLVKTEAGSGFLLKMVVSGEASGQTPLGAPGTDPVPTRVQMKSIYTLIDHKHVQ</sequence>
<feature type="signal peptide" evidence="1">
    <location>
        <begin position="1"/>
        <end position="20"/>
    </location>
</feature>
<dbReference type="EMBL" id="CP001712">
    <property type="protein sequence ID" value="EAR14466.1"/>
    <property type="molecule type" value="Genomic_DNA"/>
</dbReference>
<dbReference type="Pfam" id="PF19777">
    <property type="entry name" value="DUF6263"/>
    <property type="match status" value="1"/>
</dbReference>
<proteinExistence type="predicted"/>
<feature type="chain" id="PRO_5002667685" evidence="1">
    <location>
        <begin position="21"/>
        <end position="299"/>
    </location>
</feature>
<organism evidence="2 3">
    <name type="scientific">Robiginitalea biformata (strain ATCC BAA-864 / DSM 15991 / KCTC 12146 / HTCC2501)</name>
    <dbReference type="NCBI Taxonomy" id="313596"/>
    <lineage>
        <taxon>Bacteria</taxon>
        <taxon>Pseudomonadati</taxon>
        <taxon>Bacteroidota</taxon>
        <taxon>Flavobacteriia</taxon>
        <taxon>Flavobacteriales</taxon>
        <taxon>Flavobacteriaceae</taxon>
        <taxon>Robiginitalea</taxon>
    </lineage>
</organism>
<dbReference type="RefSeq" id="WP_015755254.1">
    <property type="nucleotide sequence ID" value="NC_013222.1"/>
</dbReference>
<dbReference type="eggNOG" id="ENOG502ZBSV">
    <property type="taxonomic scope" value="Bacteria"/>
</dbReference>
<protein>
    <submittedName>
        <fullName evidence="2">Cardiolipin synthetase</fullName>
    </submittedName>
</protein>
<accession>A4CNJ9</accession>